<dbReference type="InterPro" id="IPR029039">
    <property type="entry name" value="Flavoprotein-like_sf"/>
</dbReference>
<organism evidence="4">
    <name type="scientific">bioreactor metagenome</name>
    <dbReference type="NCBI Taxonomy" id="1076179"/>
    <lineage>
        <taxon>unclassified sequences</taxon>
        <taxon>metagenomes</taxon>
        <taxon>ecological metagenomes</taxon>
    </lineage>
</organism>
<dbReference type="InterPro" id="IPR051796">
    <property type="entry name" value="ISF_SsuE-like"/>
</dbReference>
<evidence type="ECO:0000259" key="3">
    <source>
        <dbReference type="Pfam" id="PF03358"/>
    </source>
</evidence>
<feature type="domain" description="NADPH-dependent FMN reductase-like" evidence="3">
    <location>
        <begin position="1"/>
        <end position="154"/>
    </location>
</feature>
<keyword evidence="1" id="KW-0285">Flavoprotein</keyword>
<gene>
    <name evidence="4" type="primary">sgcG_4</name>
    <name evidence="4" type="ORF">SDC9_13390</name>
</gene>
<name>A0A644TMY2_9ZZZZ</name>
<dbReference type="GO" id="GO:0016491">
    <property type="term" value="F:oxidoreductase activity"/>
    <property type="evidence" value="ECO:0007669"/>
    <property type="project" value="UniProtKB-KW"/>
</dbReference>
<dbReference type="EC" id="1.3.99.24" evidence="4"/>
<keyword evidence="2" id="KW-0288">FMN</keyword>
<dbReference type="Pfam" id="PF03358">
    <property type="entry name" value="FMN_red"/>
    <property type="match status" value="1"/>
</dbReference>
<sequence length="207" mass="22558">MKVLMINGSPHTQGCTRTSLAEVAKSLGKEGIETEVLNIGTKTVRGCVACGKCAELKRCVYEDDPVNEIIEKAKTADAFVFGSPVYYSSASGQITSLMDRLFRAGGTHFKHKPAAAVVSCRRGGATATLDQLNKYFLISSMLVVGSQYWNMVHGNKPEEVLRDLEGTQTMRTLGLNMAWVLKSLEAGRKAGIEKPLLEAQIKTNFIQ</sequence>
<dbReference type="InterPro" id="IPR005025">
    <property type="entry name" value="FMN_Rdtase-like_dom"/>
</dbReference>
<dbReference type="EMBL" id="VSSQ01000038">
    <property type="protein sequence ID" value="MPL67692.1"/>
    <property type="molecule type" value="Genomic_DNA"/>
</dbReference>
<dbReference type="Gene3D" id="3.40.50.360">
    <property type="match status" value="1"/>
</dbReference>
<accession>A0A644TMY2</accession>
<dbReference type="SUPFAM" id="SSF52218">
    <property type="entry name" value="Flavoproteins"/>
    <property type="match status" value="1"/>
</dbReference>
<dbReference type="AlphaFoldDB" id="A0A644TMY2"/>
<dbReference type="PANTHER" id="PTHR43278">
    <property type="entry name" value="NAD(P)H-DEPENDENT FMN-CONTAINING OXIDOREDUCTASE YWQN-RELATED"/>
    <property type="match status" value="1"/>
</dbReference>
<keyword evidence="4" id="KW-0560">Oxidoreductase</keyword>
<reference evidence="4" key="1">
    <citation type="submission" date="2019-08" db="EMBL/GenBank/DDBJ databases">
        <authorList>
            <person name="Kucharzyk K."/>
            <person name="Murdoch R.W."/>
            <person name="Higgins S."/>
            <person name="Loffler F."/>
        </authorList>
    </citation>
    <scope>NUCLEOTIDE SEQUENCE</scope>
</reference>
<proteinExistence type="predicted"/>
<evidence type="ECO:0000313" key="4">
    <source>
        <dbReference type="EMBL" id="MPL67692.1"/>
    </source>
</evidence>
<evidence type="ECO:0000256" key="1">
    <source>
        <dbReference type="ARBA" id="ARBA00022630"/>
    </source>
</evidence>
<comment type="caution">
    <text evidence="4">The sequence shown here is derived from an EMBL/GenBank/DDBJ whole genome shotgun (WGS) entry which is preliminary data.</text>
</comment>
<evidence type="ECO:0000256" key="2">
    <source>
        <dbReference type="ARBA" id="ARBA00022643"/>
    </source>
</evidence>
<dbReference type="PANTHER" id="PTHR43278:SF4">
    <property type="entry name" value="NAD(P)H-DEPENDENT FMN-CONTAINING OXIDOREDUCTASE YWQN-RELATED"/>
    <property type="match status" value="1"/>
</dbReference>
<protein>
    <submittedName>
        <fullName evidence="4">2-amino-4-deoxychorismate dehydrogenase</fullName>
        <ecNumber evidence="4">1.3.99.24</ecNumber>
    </submittedName>
</protein>